<proteinExistence type="predicted"/>
<keyword evidence="2" id="KW-0472">Membrane</keyword>
<feature type="compositionally biased region" description="Basic and acidic residues" evidence="1">
    <location>
        <begin position="337"/>
        <end position="353"/>
    </location>
</feature>
<feature type="compositionally biased region" description="Basic and acidic residues" evidence="1">
    <location>
        <begin position="371"/>
        <end position="391"/>
    </location>
</feature>
<feature type="compositionally biased region" description="Basic and acidic residues" evidence="1">
    <location>
        <begin position="398"/>
        <end position="408"/>
    </location>
</feature>
<feature type="transmembrane region" description="Helical" evidence="2">
    <location>
        <begin position="180"/>
        <end position="204"/>
    </location>
</feature>
<feature type="compositionally biased region" description="Basic and acidic residues" evidence="1">
    <location>
        <begin position="292"/>
        <end position="308"/>
    </location>
</feature>
<keyword evidence="3" id="KW-1185">Reference proteome</keyword>
<sequence length="453" mass="51880">MFSLINDHVIKQTIYKLAKSEGKTVYKEYSHKNHTLSKLRIIEPIMAATWDGKRNDSSVYIYDEISDGWLFKLNGGETTADGTRKQSMHKFPSTHNMLKNLWTIDKRLLIVSKCSELQCQYFWVQLRPEAHSPFTCLFTSPINVITGVLTDIRLQPLIPELPEQQALSAGWLLPDAKNSYWPLIILSSFCFLIVLIILGIGFIYETVGFKRRYLIEKAIDEQYSNIFWKENGEEIGCTISESNFPSFIGLAPPKEEKKLPTEEENLSLLTPAVAPELPKSPPRKSRFLFVDDENKTPESIKKSAEKKSKSTKKPRPPKKSIKSSSKSALPSKNENGPFKEIKMSTYKPRDLNAKKKRSRRTRRRIPIPESADNHKSEKLPKENVHPKESSKEFASFKVKNDDVIESIKVKTNTTKFEPLASGEFTPETIKSKNENKNKNGRKQRKSKSRSTKK</sequence>
<reference evidence="4" key="1">
    <citation type="submission" date="2022-11" db="UniProtKB">
        <authorList>
            <consortium name="WormBaseParasite"/>
        </authorList>
    </citation>
    <scope>IDENTIFICATION</scope>
</reference>
<keyword evidence="2" id="KW-0812">Transmembrane</keyword>
<feature type="compositionally biased region" description="Basic residues" evidence="1">
    <location>
        <begin position="438"/>
        <end position="453"/>
    </location>
</feature>
<evidence type="ECO:0000313" key="3">
    <source>
        <dbReference type="Proteomes" id="UP000887577"/>
    </source>
</evidence>
<evidence type="ECO:0000313" key="4">
    <source>
        <dbReference type="WBParaSite" id="PSU_v2.g3859.t1"/>
    </source>
</evidence>
<evidence type="ECO:0000256" key="2">
    <source>
        <dbReference type="SAM" id="Phobius"/>
    </source>
</evidence>
<dbReference type="AlphaFoldDB" id="A0A914Z0R2"/>
<dbReference type="WBParaSite" id="PSU_v2.g3859.t1">
    <property type="protein sequence ID" value="PSU_v2.g3859.t1"/>
    <property type="gene ID" value="PSU_v2.g3859"/>
</dbReference>
<protein>
    <submittedName>
        <fullName evidence="4">Uncharacterized protein</fullName>
    </submittedName>
</protein>
<accession>A0A914Z0R2</accession>
<keyword evidence="2" id="KW-1133">Transmembrane helix</keyword>
<feature type="compositionally biased region" description="Basic residues" evidence="1">
    <location>
        <begin position="354"/>
        <end position="365"/>
    </location>
</feature>
<feature type="region of interest" description="Disordered" evidence="1">
    <location>
        <begin position="270"/>
        <end position="453"/>
    </location>
</feature>
<feature type="compositionally biased region" description="Basic residues" evidence="1">
    <location>
        <begin position="309"/>
        <end position="321"/>
    </location>
</feature>
<organism evidence="3 4">
    <name type="scientific">Panagrolaimus superbus</name>
    <dbReference type="NCBI Taxonomy" id="310955"/>
    <lineage>
        <taxon>Eukaryota</taxon>
        <taxon>Metazoa</taxon>
        <taxon>Ecdysozoa</taxon>
        <taxon>Nematoda</taxon>
        <taxon>Chromadorea</taxon>
        <taxon>Rhabditida</taxon>
        <taxon>Tylenchina</taxon>
        <taxon>Panagrolaimomorpha</taxon>
        <taxon>Panagrolaimoidea</taxon>
        <taxon>Panagrolaimidae</taxon>
        <taxon>Panagrolaimus</taxon>
    </lineage>
</organism>
<feature type="compositionally biased region" description="Low complexity" evidence="1">
    <location>
        <begin position="322"/>
        <end position="332"/>
    </location>
</feature>
<name>A0A914Z0R2_9BILA</name>
<dbReference type="Proteomes" id="UP000887577">
    <property type="component" value="Unplaced"/>
</dbReference>
<evidence type="ECO:0000256" key="1">
    <source>
        <dbReference type="SAM" id="MobiDB-lite"/>
    </source>
</evidence>